<feature type="active site" description="Charge relay system" evidence="8">
    <location>
        <position position="204"/>
    </location>
</feature>
<dbReference type="GO" id="GO:0008126">
    <property type="term" value="F:acetylesterase activity"/>
    <property type="evidence" value="ECO:0007669"/>
    <property type="project" value="TreeGrafter"/>
</dbReference>
<name>A0A9P8YBQ3_9PEZI</name>
<evidence type="ECO:0000256" key="1">
    <source>
        <dbReference type="ARBA" id="ARBA00010884"/>
    </source>
</evidence>
<dbReference type="InterPro" id="IPR029058">
    <property type="entry name" value="AB_hydrolase_fold"/>
</dbReference>
<accession>A0A9P8YBQ3</accession>
<dbReference type="InterPro" id="IPR012020">
    <property type="entry name" value="ABHD4"/>
</dbReference>
<keyword evidence="3 10" id="KW-0378">Hydrolase</keyword>
<keyword evidence="11" id="KW-1185">Reference proteome</keyword>
<dbReference type="GO" id="GO:0004026">
    <property type="term" value="F:alcohol O-acetyltransferase activity"/>
    <property type="evidence" value="ECO:0007669"/>
    <property type="project" value="UniProtKB-EC"/>
</dbReference>
<evidence type="ECO:0000313" key="11">
    <source>
        <dbReference type="Proteomes" id="UP000756346"/>
    </source>
</evidence>
<evidence type="ECO:0000256" key="5">
    <source>
        <dbReference type="ARBA" id="ARBA00054277"/>
    </source>
</evidence>
<feature type="active site" description="Charge relay system" evidence="8">
    <location>
        <position position="362"/>
    </location>
</feature>
<dbReference type="Pfam" id="PF00561">
    <property type="entry name" value="Abhydrolase_1"/>
    <property type="match status" value="1"/>
</dbReference>
<dbReference type="InterPro" id="IPR050960">
    <property type="entry name" value="AB_hydrolase_4_sf"/>
</dbReference>
<keyword evidence="2" id="KW-0808">Transferase</keyword>
<feature type="domain" description="AB hydrolase-1" evidence="9">
    <location>
        <begin position="123"/>
        <end position="262"/>
    </location>
</feature>
<proteinExistence type="inferred from homology"/>
<dbReference type="FunFam" id="3.40.50.1820:FF:000137">
    <property type="entry name" value="EEB1p Acyl-coenzymeA:ethanol O-acyltransferase"/>
    <property type="match status" value="1"/>
</dbReference>
<evidence type="ECO:0000256" key="2">
    <source>
        <dbReference type="ARBA" id="ARBA00022679"/>
    </source>
</evidence>
<dbReference type="GO" id="GO:0051792">
    <property type="term" value="P:medium-chain fatty acid biosynthetic process"/>
    <property type="evidence" value="ECO:0007669"/>
    <property type="project" value="TreeGrafter"/>
</dbReference>
<dbReference type="RefSeq" id="XP_046014094.1">
    <property type="nucleotide sequence ID" value="XM_046147810.1"/>
</dbReference>
<dbReference type="PIRSF" id="PIRSF005211">
    <property type="entry name" value="Ab_hydro_YheT"/>
    <property type="match status" value="1"/>
</dbReference>
<comment type="function">
    <text evidence="5">Displays enzymatic activity both for medium-chain fatty acid (MCFA) ethyl ester synthesis and hydrolysis (esterase activity). MCFA are toxic for yeast and this enzyme could thus be involved in their detoxification by esterification.</text>
</comment>
<dbReference type="GO" id="GO:0051793">
    <property type="term" value="P:medium-chain fatty acid catabolic process"/>
    <property type="evidence" value="ECO:0007669"/>
    <property type="project" value="UniProtKB-ARBA"/>
</dbReference>
<gene>
    <name evidence="10" type="ORF">B0I36DRAFT_106762</name>
</gene>
<dbReference type="PANTHER" id="PTHR10794:SF63">
    <property type="entry name" value="ALPHA_BETA HYDROLASE 1, ISOFORM A"/>
    <property type="match status" value="1"/>
</dbReference>
<comment type="similarity">
    <text evidence="1">Belongs to the AB hydrolase superfamily. AB hydrolase 4 family.</text>
</comment>
<dbReference type="InterPro" id="IPR000073">
    <property type="entry name" value="AB_hydrolase_1"/>
</dbReference>
<evidence type="ECO:0000256" key="4">
    <source>
        <dbReference type="ARBA" id="ARBA00050620"/>
    </source>
</evidence>
<dbReference type="Proteomes" id="UP000756346">
    <property type="component" value="Unassembled WGS sequence"/>
</dbReference>
<comment type="caution">
    <text evidence="10">The sequence shown here is derived from an EMBL/GenBank/DDBJ whole genome shotgun (WGS) entry which is preliminary data.</text>
</comment>
<dbReference type="SUPFAM" id="SSF53474">
    <property type="entry name" value="alpha/beta-Hydrolases"/>
    <property type="match status" value="1"/>
</dbReference>
<reference evidence="10" key="1">
    <citation type="journal article" date="2021" name="Nat. Commun.">
        <title>Genetic determinants of endophytism in the Arabidopsis root mycobiome.</title>
        <authorList>
            <person name="Mesny F."/>
            <person name="Miyauchi S."/>
            <person name="Thiergart T."/>
            <person name="Pickel B."/>
            <person name="Atanasova L."/>
            <person name="Karlsson M."/>
            <person name="Huettel B."/>
            <person name="Barry K.W."/>
            <person name="Haridas S."/>
            <person name="Chen C."/>
            <person name="Bauer D."/>
            <person name="Andreopoulos W."/>
            <person name="Pangilinan J."/>
            <person name="LaButti K."/>
            <person name="Riley R."/>
            <person name="Lipzen A."/>
            <person name="Clum A."/>
            <person name="Drula E."/>
            <person name="Henrissat B."/>
            <person name="Kohler A."/>
            <person name="Grigoriev I.V."/>
            <person name="Martin F.M."/>
            <person name="Hacquard S."/>
        </authorList>
    </citation>
    <scope>NUCLEOTIDE SEQUENCE</scope>
    <source>
        <strain evidence="10">MPI-CAGE-CH-0230</strain>
    </source>
</reference>
<organism evidence="10 11">
    <name type="scientific">Microdochium trichocladiopsis</name>
    <dbReference type="NCBI Taxonomy" id="1682393"/>
    <lineage>
        <taxon>Eukaryota</taxon>
        <taxon>Fungi</taxon>
        <taxon>Dikarya</taxon>
        <taxon>Ascomycota</taxon>
        <taxon>Pezizomycotina</taxon>
        <taxon>Sordariomycetes</taxon>
        <taxon>Xylariomycetidae</taxon>
        <taxon>Xylariales</taxon>
        <taxon>Microdochiaceae</taxon>
        <taxon>Microdochium</taxon>
    </lineage>
</organism>
<dbReference type="EC" id="2.3.1.84" evidence="6"/>
<comment type="catalytic activity">
    <reaction evidence="4">
        <text>an aliphatic alcohol + acetyl-CoA = an acetyl ester + CoA</text>
        <dbReference type="Rhea" id="RHEA:17229"/>
        <dbReference type="ChEBI" id="CHEBI:2571"/>
        <dbReference type="ChEBI" id="CHEBI:47622"/>
        <dbReference type="ChEBI" id="CHEBI:57287"/>
        <dbReference type="ChEBI" id="CHEBI:57288"/>
        <dbReference type="EC" id="2.3.1.84"/>
    </reaction>
</comment>
<dbReference type="AlphaFoldDB" id="A0A9P8YBQ3"/>
<protein>
    <recommendedName>
        <fullName evidence="6">alcohol O-acetyltransferase</fullName>
        <ecNumber evidence="6">2.3.1.84</ecNumber>
    </recommendedName>
    <alternativeName>
        <fullName evidence="7">Alcohol O-acetyltransferase</fullName>
    </alternativeName>
</protein>
<evidence type="ECO:0000256" key="8">
    <source>
        <dbReference type="PIRSR" id="PIRSR005211-1"/>
    </source>
</evidence>
<dbReference type="Gene3D" id="3.40.50.1820">
    <property type="entry name" value="alpha/beta hydrolase"/>
    <property type="match status" value="1"/>
</dbReference>
<evidence type="ECO:0000256" key="7">
    <source>
        <dbReference type="ARBA" id="ARBA00080774"/>
    </source>
</evidence>
<evidence type="ECO:0000259" key="9">
    <source>
        <dbReference type="Pfam" id="PF00561"/>
    </source>
</evidence>
<dbReference type="PANTHER" id="PTHR10794">
    <property type="entry name" value="ABHYDROLASE DOMAIN-CONTAINING PROTEIN"/>
    <property type="match status" value="1"/>
</dbReference>
<evidence type="ECO:0000313" key="10">
    <source>
        <dbReference type="EMBL" id="KAH7033262.1"/>
    </source>
</evidence>
<dbReference type="EMBL" id="JAGTJQ010000004">
    <property type="protein sequence ID" value="KAH7033262.1"/>
    <property type="molecule type" value="Genomic_DNA"/>
</dbReference>
<feature type="active site" description="Charge relay system" evidence="8">
    <location>
        <position position="333"/>
    </location>
</feature>
<evidence type="ECO:0000256" key="3">
    <source>
        <dbReference type="ARBA" id="ARBA00022801"/>
    </source>
</evidence>
<dbReference type="GO" id="GO:0047372">
    <property type="term" value="F:monoacylglycerol lipase activity"/>
    <property type="evidence" value="ECO:0007669"/>
    <property type="project" value="TreeGrafter"/>
</dbReference>
<dbReference type="OrthoDB" id="5954035at2759"/>
<evidence type="ECO:0000256" key="6">
    <source>
        <dbReference type="ARBA" id="ARBA00066969"/>
    </source>
</evidence>
<dbReference type="GeneID" id="70177356"/>
<sequence>MDWLGRAYLNFTTAPESLQLTGKDGAKTDLLTVVKETVPPCNLNPLLFNGHLQTCWTAFGRAAPATHYKRRIFEADHAEFNGSYAVDFVNRGPEEPVDPSLPPRTAYFSDEEKAAMGSEDSRPMLVVLHGLSGGSHEVYLRHAIAPLADSGEWEVCVVNSRGCANSKITTGILYNARATWDVRQTVKWLRKTYPNRPLFGLGFSLGACILTNYIAEEGASCNFKAAIVCANPWSLDISHKMLSSSFIGHHLYQRVLGTAMRKLAADHKEEIIKYTNVDYETLTTLTYLHEFDRAYQCPTWGYPTEDAYYRDASSNDSLLAVRIPLLCLNAEDDPIASKWGLPRTEAAQNPYTVLCTTSLGGHIGWFELGGGRWHAKPIFNFFNRMAFEIEAESISHDQPLHQAPRKKDAGYSPTHFEPLRRKMQVKLD</sequence>